<dbReference type="Proteomes" id="UP000325255">
    <property type="component" value="Unassembled WGS sequence"/>
</dbReference>
<evidence type="ECO:0000313" key="3">
    <source>
        <dbReference type="EMBL" id="KAA5614408.1"/>
    </source>
</evidence>
<dbReference type="PANTHER" id="PTHR43025">
    <property type="entry name" value="MONOGALACTOSYLDIACYLGLYCEROL SYNTHASE"/>
    <property type="match status" value="1"/>
</dbReference>
<dbReference type="Pfam" id="PF04101">
    <property type="entry name" value="Glyco_tran_28_C"/>
    <property type="match status" value="1"/>
</dbReference>
<dbReference type="Gene3D" id="3.40.50.2000">
    <property type="entry name" value="Glycogen Phosphorylase B"/>
    <property type="match status" value="1"/>
</dbReference>
<evidence type="ECO:0000313" key="4">
    <source>
        <dbReference type="Proteomes" id="UP000325255"/>
    </source>
</evidence>
<organism evidence="3 4">
    <name type="scientific">Rhodovastum atsumiense</name>
    <dbReference type="NCBI Taxonomy" id="504468"/>
    <lineage>
        <taxon>Bacteria</taxon>
        <taxon>Pseudomonadati</taxon>
        <taxon>Pseudomonadota</taxon>
        <taxon>Alphaproteobacteria</taxon>
        <taxon>Acetobacterales</taxon>
        <taxon>Acetobacteraceae</taxon>
        <taxon>Rhodovastum</taxon>
    </lineage>
</organism>
<feature type="compositionally biased region" description="Polar residues" evidence="1">
    <location>
        <begin position="1"/>
        <end position="13"/>
    </location>
</feature>
<gene>
    <name evidence="3" type="ORF">F1189_02150</name>
</gene>
<comment type="caution">
    <text evidence="3">The sequence shown here is derived from an EMBL/GenBank/DDBJ whole genome shotgun (WGS) entry which is preliminary data.</text>
</comment>
<dbReference type="SUPFAM" id="SSF53756">
    <property type="entry name" value="UDP-Glycosyltransferase/glycogen phosphorylase"/>
    <property type="match status" value="1"/>
</dbReference>
<dbReference type="InterPro" id="IPR007235">
    <property type="entry name" value="Glyco_trans_28_C"/>
</dbReference>
<protein>
    <submittedName>
        <fullName evidence="3">Galactosyldiacylglycerol synthase</fullName>
    </submittedName>
</protein>
<dbReference type="GO" id="GO:0016758">
    <property type="term" value="F:hexosyltransferase activity"/>
    <property type="evidence" value="ECO:0007669"/>
    <property type="project" value="InterPro"/>
</dbReference>
<name>A0A5M6J4B1_9PROT</name>
<evidence type="ECO:0000256" key="1">
    <source>
        <dbReference type="SAM" id="MobiDB-lite"/>
    </source>
</evidence>
<dbReference type="InterPro" id="IPR050519">
    <property type="entry name" value="Glycosyltransf_28_UgtP"/>
</dbReference>
<reference evidence="3 4" key="1">
    <citation type="submission" date="2019-09" db="EMBL/GenBank/DDBJ databases">
        <title>Genome sequence of Rhodovastum atsumiense, a diverse member of the Acetobacteraceae family of non-sulfur purple photosynthetic bacteria.</title>
        <authorList>
            <person name="Meyer T."/>
            <person name="Kyndt J."/>
        </authorList>
    </citation>
    <scope>NUCLEOTIDE SEQUENCE [LARGE SCALE GENOMIC DNA]</scope>
    <source>
        <strain evidence="3 4">DSM 21279</strain>
    </source>
</reference>
<dbReference type="AlphaFoldDB" id="A0A5M6J4B1"/>
<dbReference type="PANTHER" id="PTHR43025:SF3">
    <property type="entry name" value="MONOGALACTOSYLDIACYLGLYCEROL SYNTHASE 1, CHLOROPLASTIC"/>
    <property type="match status" value="1"/>
</dbReference>
<feature type="region of interest" description="Disordered" evidence="1">
    <location>
        <begin position="1"/>
        <end position="34"/>
    </location>
</feature>
<dbReference type="EMBL" id="VWPK01000002">
    <property type="protein sequence ID" value="KAA5614408.1"/>
    <property type="molecule type" value="Genomic_DNA"/>
</dbReference>
<proteinExistence type="predicted"/>
<accession>A0A5M6J4B1</accession>
<dbReference type="OrthoDB" id="9809594at2"/>
<feature type="domain" description="Glycosyl transferase family 28 C-terminal" evidence="2">
    <location>
        <begin position="274"/>
        <end position="362"/>
    </location>
</feature>
<evidence type="ECO:0000259" key="2">
    <source>
        <dbReference type="Pfam" id="PF04101"/>
    </source>
</evidence>
<keyword evidence="4" id="KW-1185">Reference proteome</keyword>
<sequence>MGVTQDLQQTGGSPDQEGSFHTHRPGNDPGTGRPARVEIFYFDAGGGHRAAMLALKEALTARNPHWHVVPVDLQKLLEPVDPIYRLTGRVTTPLRRVLTPIAPNVRFGPVQTQSIYNTALKTGVTYGVGAILPMLKLYIRRHAPRLEQELRRHWAEPGSPRPDIVVSVIPNFNGVMFRALRAVHAHVPYVTVMTDMVDCPPRFWMEDQDQVIVCGTDRALAQARATGFYDPANIVGVSGMMLGSRFYDLPAEPRLTRHELGLSPDRPTALIMFGGNGALVSERIVEKLRTFAPDVQTIVMCGRNRTLLRTLQGVAGCHAVGFVPNVADYMRLADFFIGKPGPGSISEAIHMGCPVIVQCNNATMPQERPNVDWVLNNGIGLSVRSFRRNIVDAVRTMTTDLERFRQAIRRNVRRNQAVFEVAALVERIAAAPAATPAPACEDAG</sequence>